<dbReference type="RefSeq" id="WP_085440203.1">
    <property type="nucleotide sequence ID" value="NZ_LVJN01000012.1"/>
</dbReference>
<dbReference type="STRING" id="1434232.MAIT1_04566"/>
<reference evidence="2 3" key="1">
    <citation type="journal article" date="2016" name="BMC Genomics">
        <title>Combined genomic and structural analyses of a cultured magnetotactic bacterium reveals its niche adaptation to a dynamic environment.</title>
        <authorList>
            <person name="Araujo A.C."/>
            <person name="Morillo V."/>
            <person name="Cypriano J."/>
            <person name="Teixeira L.C."/>
            <person name="Leao P."/>
            <person name="Lyra S."/>
            <person name="Almeida L.G."/>
            <person name="Bazylinski D.A."/>
            <person name="Vasconcellos A.T."/>
            <person name="Abreu F."/>
            <person name="Lins U."/>
        </authorList>
    </citation>
    <scope>NUCLEOTIDE SEQUENCE [LARGE SCALE GENOMIC DNA]</scope>
    <source>
        <strain evidence="2 3">IT-1</strain>
    </source>
</reference>
<dbReference type="Pfam" id="PF21841">
    <property type="entry name" value="DUF6900"/>
    <property type="match status" value="1"/>
</dbReference>
<dbReference type="EMBL" id="LVJN01000012">
    <property type="protein sequence ID" value="OSM07671.1"/>
    <property type="molecule type" value="Genomic_DNA"/>
</dbReference>
<evidence type="ECO:0000313" key="3">
    <source>
        <dbReference type="Proteomes" id="UP000194003"/>
    </source>
</evidence>
<protein>
    <recommendedName>
        <fullName evidence="1">DUF6900 domain-containing protein</fullName>
    </recommendedName>
</protein>
<proteinExistence type="predicted"/>
<dbReference type="InterPro" id="IPR054195">
    <property type="entry name" value="DUF6900"/>
</dbReference>
<organism evidence="2 3">
    <name type="scientific">Magnetofaba australis IT-1</name>
    <dbReference type="NCBI Taxonomy" id="1434232"/>
    <lineage>
        <taxon>Bacteria</taxon>
        <taxon>Pseudomonadati</taxon>
        <taxon>Pseudomonadota</taxon>
        <taxon>Magnetococcia</taxon>
        <taxon>Magnetococcales</taxon>
        <taxon>Magnetococcaceae</taxon>
        <taxon>Magnetofaba</taxon>
    </lineage>
</organism>
<gene>
    <name evidence="2" type="ORF">MAIT1_04566</name>
</gene>
<dbReference type="InterPro" id="IPR021880">
    <property type="entry name" value="DUF3489"/>
</dbReference>
<evidence type="ECO:0000313" key="2">
    <source>
        <dbReference type="EMBL" id="OSM07671.1"/>
    </source>
</evidence>
<evidence type="ECO:0000259" key="1">
    <source>
        <dbReference type="Pfam" id="PF21841"/>
    </source>
</evidence>
<accession>A0A1Y2K9N6</accession>
<name>A0A1Y2K9N6_9PROT</name>
<comment type="caution">
    <text evidence="2">The sequence shown here is derived from an EMBL/GenBank/DDBJ whole genome shotgun (WGS) entry which is preliminary data.</text>
</comment>
<keyword evidence="3" id="KW-1185">Reference proteome</keyword>
<feature type="domain" description="DUF6900" evidence="1">
    <location>
        <begin position="107"/>
        <end position="155"/>
    </location>
</feature>
<dbReference type="OrthoDB" id="7206991at2"/>
<sequence>MSNLTNTQQTILEAAATRPDGAIYPMPDRIKGGAALKVIKALADKGLIQDAGDNDWRIAAEGFKAIGQEPPIQDDDFGADVAAAEESLQIEPPADGEPSTEPDPLMALFEQIALDHLFIDTLETRKSDSLDFHSVSVWGVKSALEAAYQAGQKAGNKATRKTGGRANSKQARMIEMMKRPEGATIEQIAQETGWNPNTVRGAIAGTLKKRLGLNVTTERLRYVGPEAKGGYTTYRIEE</sequence>
<dbReference type="AlphaFoldDB" id="A0A1Y2K9N6"/>
<dbReference type="Pfam" id="PF11994">
    <property type="entry name" value="DUF3489"/>
    <property type="match status" value="1"/>
</dbReference>
<dbReference type="Proteomes" id="UP000194003">
    <property type="component" value="Unassembled WGS sequence"/>
</dbReference>